<sequence>MTKLNEYKEQAQLEPKSRYVSEAWSAWREMRLQTLNRITNYLFILNSGALLAALTYVATKGANGGILNSIWFFAFGIFCSALHATLDYYLTESSFSAYRKDVTSLYEFKLDWEVFVDRNEHRPPLDWLLHIVGWLGGLAFFIGLVYGLRQIPGT</sequence>
<dbReference type="KEGG" id="nkf:Nkreftii_003923"/>
<evidence type="ECO:0000313" key="2">
    <source>
        <dbReference type="EMBL" id="QPD06149.1"/>
    </source>
</evidence>
<gene>
    <name evidence="2" type="ORF">Nkreftii_003923</name>
</gene>
<organism evidence="2 3">
    <name type="scientific">Candidatus Nitrospira kreftii</name>
    <dbReference type="NCBI Taxonomy" id="2652173"/>
    <lineage>
        <taxon>Bacteria</taxon>
        <taxon>Pseudomonadati</taxon>
        <taxon>Nitrospirota</taxon>
        <taxon>Nitrospiria</taxon>
        <taxon>Nitrospirales</taxon>
        <taxon>Nitrospiraceae</taxon>
        <taxon>Nitrospira</taxon>
    </lineage>
</organism>
<proteinExistence type="predicted"/>
<feature type="transmembrane region" description="Helical" evidence="1">
    <location>
        <begin position="70"/>
        <end position="90"/>
    </location>
</feature>
<protein>
    <submittedName>
        <fullName evidence="2">Uncharacterized protein</fullName>
    </submittedName>
</protein>
<dbReference type="AlphaFoldDB" id="A0A7S8J215"/>
<feature type="transmembrane region" description="Helical" evidence="1">
    <location>
        <begin position="38"/>
        <end position="58"/>
    </location>
</feature>
<evidence type="ECO:0000313" key="3">
    <source>
        <dbReference type="Proteomes" id="UP000593737"/>
    </source>
</evidence>
<reference evidence="2 3" key="1">
    <citation type="journal article" date="2020" name="ISME J.">
        <title>Enrichment and physiological characterization of a novel comammox Nitrospira indicates ammonium inhibition of complete nitrification.</title>
        <authorList>
            <person name="Sakoula D."/>
            <person name="Koch H."/>
            <person name="Frank J."/>
            <person name="Jetten M.S.M."/>
            <person name="van Kessel M.A.H.J."/>
            <person name="Lucker S."/>
        </authorList>
    </citation>
    <scope>NUCLEOTIDE SEQUENCE [LARGE SCALE GENOMIC DNA]</scope>
    <source>
        <strain evidence="2">Comreactor17</strain>
    </source>
</reference>
<dbReference type="EMBL" id="CP047423">
    <property type="protein sequence ID" value="QPD06149.1"/>
    <property type="molecule type" value="Genomic_DNA"/>
</dbReference>
<keyword evidence="1" id="KW-0472">Membrane</keyword>
<keyword evidence="1" id="KW-0812">Transmembrane</keyword>
<accession>A0A7S8J215</accession>
<dbReference type="Proteomes" id="UP000593737">
    <property type="component" value="Chromosome"/>
</dbReference>
<name>A0A7S8J215_9BACT</name>
<evidence type="ECO:0000256" key="1">
    <source>
        <dbReference type="SAM" id="Phobius"/>
    </source>
</evidence>
<keyword evidence="1" id="KW-1133">Transmembrane helix</keyword>
<feature type="transmembrane region" description="Helical" evidence="1">
    <location>
        <begin position="127"/>
        <end position="148"/>
    </location>
</feature>